<feature type="domain" description="XdhC Rossmann" evidence="2">
    <location>
        <begin position="131"/>
        <end position="251"/>
    </location>
</feature>
<accession>A0A6L6WI19</accession>
<evidence type="ECO:0000313" key="4">
    <source>
        <dbReference type="Proteomes" id="UP000478892"/>
    </source>
</evidence>
<dbReference type="PANTHER" id="PTHR30388:SF6">
    <property type="entry name" value="XANTHINE DEHYDROGENASE SUBUNIT A-RELATED"/>
    <property type="match status" value="1"/>
</dbReference>
<protein>
    <submittedName>
        <fullName evidence="3">XdhC /CoxI family-like protein</fullName>
    </submittedName>
</protein>
<organism evidence="3 4">
    <name type="scientific">Parasedimentitalea huanghaiensis</name>
    <dbReference type="NCBI Taxonomy" id="2682100"/>
    <lineage>
        <taxon>Bacteria</taxon>
        <taxon>Pseudomonadati</taxon>
        <taxon>Pseudomonadota</taxon>
        <taxon>Alphaproteobacteria</taxon>
        <taxon>Rhodobacterales</taxon>
        <taxon>Paracoccaceae</taxon>
        <taxon>Parasedimentitalea</taxon>
    </lineage>
</organism>
<dbReference type="InterPro" id="IPR052698">
    <property type="entry name" value="MoCofactor_Util/Proc"/>
</dbReference>
<sequence length="267" mass="27630">MTQAELIDRDMSALADELRAKGAPFAIATVVRTIGATAAKPGAKALLTADGTIQKGWIGGGCVRSALTKAAKRCLAKGGPQLVSLHPQDVLAEKGVKAGDDIDGVHFARNGCPSKGSMDVFIEPVLPAPELLIFGASPVAQSLAAMAIPFRWSVQDAEPAAPVIPLPTGARRMVVVASQGRDDVACLSAALNSSAEFVAFVGSRRKFAALSARLIAAGADPQKLAQVQAPAGLAIDAVTPEEIALSILAQLTQVRRKNHRSDEASNE</sequence>
<gene>
    <name evidence="3" type="ORF">GO984_16185</name>
</gene>
<comment type="caution">
    <text evidence="3">The sequence shown here is derived from an EMBL/GenBank/DDBJ whole genome shotgun (WGS) entry which is preliminary data.</text>
</comment>
<evidence type="ECO:0000313" key="3">
    <source>
        <dbReference type="EMBL" id="MVO17354.1"/>
    </source>
</evidence>
<dbReference type="InterPro" id="IPR003777">
    <property type="entry name" value="XdhC_CoxI"/>
</dbReference>
<reference evidence="3 4" key="1">
    <citation type="submission" date="2019-12" db="EMBL/GenBank/DDBJ databases">
        <authorList>
            <person name="Zhang Y.-J."/>
        </authorList>
    </citation>
    <scope>NUCLEOTIDE SEQUENCE [LARGE SCALE GENOMIC DNA]</scope>
    <source>
        <strain evidence="3 4">CY05</strain>
    </source>
</reference>
<dbReference type="InterPro" id="IPR027051">
    <property type="entry name" value="XdhC_Rossmann_dom"/>
</dbReference>
<dbReference type="EMBL" id="WQLV01000010">
    <property type="protein sequence ID" value="MVO17354.1"/>
    <property type="molecule type" value="Genomic_DNA"/>
</dbReference>
<evidence type="ECO:0000259" key="1">
    <source>
        <dbReference type="Pfam" id="PF02625"/>
    </source>
</evidence>
<proteinExistence type="predicted"/>
<dbReference type="Pfam" id="PF13478">
    <property type="entry name" value="XdhC_C"/>
    <property type="match status" value="1"/>
</dbReference>
<dbReference type="Proteomes" id="UP000478892">
    <property type="component" value="Unassembled WGS sequence"/>
</dbReference>
<dbReference type="Pfam" id="PF02625">
    <property type="entry name" value="XdhC_CoxI"/>
    <property type="match status" value="1"/>
</dbReference>
<dbReference type="AlphaFoldDB" id="A0A6L6WI19"/>
<feature type="domain" description="XdhC- CoxI" evidence="1">
    <location>
        <begin position="19"/>
        <end position="84"/>
    </location>
</feature>
<keyword evidence="4" id="KW-1185">Reference proteome</keyword>
<dbReference type="Gene3D" id="3.40.50.720">
    <property type="entry name" value="NAD(P)-binding Rossmann-like Domain"/>
    <property type="match status" value="1"/>
</dbReference>
<name>A0A6L6WI19_9RHOB</name>
<dbReference type="PANTHER" id="PTHR30388">
    <property type="entry name" value="ALDEHYDE OXIDOREDUCTASE MOLYBDENUM COFACTOR ASSEMBLY PROTEIN"/>
    <property type="match status" value="1"/>
</dbReference>
<dbReference type="RefSeq" id="WP_157023660.1">
    <property type="nucleotide sequence ID" value="NZ_WQLV01000010.1"/>
</dbReference>
<evidence type="ECO:0000259" key="2">
    <source>
        <dbReference type="Pfam" id="PF13478"/>
    </source>
</evidence>